<dbReference type="InterPro" id="IPR013325">
    <property type="entry name" value="RNA_pol_sigma_r2"/>
</dbReference>
<comment type="caution">
    <text evidence="8">The sequence shown here is derived from an EMBL/GenBank/DDBJ whole genome shotgun (WGS) entry which is preliminary data.</text>
</comment>
<dbReference type="GO" id="GO:0016987">
    <property type="term" value="F:sigma factor activity"/>
    <property type="evidence" value="ECO:0007669"/>
    <property type="project" value="UniProtKB-KW"/>
</dbReference>
<accession>K6ZVG1</accession>
<dbReference type="NCBIfam" id="TIGR02937">
    <property type="entry name" value="sigma70-ECF"/>
    <property type="match status" value="1"/>
</dbReference>
<proteinExistence type="inferred from homology"/>
<sequence>MTEYSGFAKQLPNAIIEDAQSGDRAAMEAIYRQYANPCFSLANRITGNKEAAQDIVHIVFVKVMKNIGKFDYSGSFAGWFRQIAVNESIAYLKSHHKYIDDTEFEEDLVMYEQHLNANSQFETRWWEACKDLSTLTQKLSEQARAVLILHEIEGYSHQEIAALFGKSESFSKQSLARTLQRLKRLSSIKEL</sequence>
<evidence type="ECO:0000256" key="2">
    <source>
        <dbReference type="ARBA" id="ARBA00023015"/>
    </source>
</evidence>
<reference evidence="9" key="1">
    <citation type="journal article" date="2014" name="Environ. Microbiol.">
        <title>Comparative genomics of the marine bacterial genus Glaciecola reveals the high degree of genomic diversity and genomic characteristic for cold adaptation.</title>
        <authorList>
            <person name="Qin Q.L."/>
            <person name="Xie B.B."/>
            <person name="Yu Y."/>
            <person name="Shu Y.L."/>
            <person name="Rong J.C."/>
            <person name="Zhang Y.J."/>
            <person name="Zhao D.L."/>
            <person name="Chen X.L."/>
            <person name="Zhang X.Y."/>
            <person name="Chen B."/>
            <person name="Zhou B.C."/>
            <person name="Zhang Y.Z."/>
        </authorList>
    </citation>
    <scope>NUCLEOTIDE SEQUENCE [LARGE SCALE GENOMIC DNA]</scope>
    <source>
        <strain evidence="9">ACAM 615</strain>
    </source>
</reference>
<dbReference type="SUPFAM" id="SSF88659">
    <property type="entry name" value="Sigma3 and sigma4 domains of RNA polymerase sigma factors"/>
    <property type="match status" value="1"/>
</dbReference>
<name>K6ZVG1_9ALTE</name>
<feature type="domain" description="RNA polymerase sigma factor 70 region 4 type 2" evidence="7">
    <location>
        <begin position="132"/>
        <end position="182"/>
    </location>
</feature>
<dbReference type="RefSeq" id="WP_006008759.1">
    <property type="nucleotide sequence ID" value="NZ_AUAV01000016.1"/>
</dbReference>
<dbReference type="OrthoDB" id="9780326at2"/>
<evidence type="ECO:0000256" key="3">
    <source>
        <dbReference type="ARBA" id="ARBA00023082"/>
    </source>
</evidence>
<dbReference type="InterPro" id="IPR039425">
    <property type="entry name" value="RNA_pol_sigma-70-like"/>
</dbReference>
<dbReference type="InterPro" id="IPR014284">
    <property type="entry name" value="RNA_pol_sigma-70_dom"/>
</dbReference>
<keyword evidence="5" id="KW-0804">Transcription</keyword>
<dbReference type="STRING" id="1121922.GCA_000428905_03001"/>
<evidence type="ECO:0000259" key="6">
    <source>
        <dbReference type="Pfam" id="PF04542"/>
    </source>
</evidence>
<evidence type="ECO:0000256" key="5">
    <source>
        <dbReference type="ARBA" id="ARBA00023163"/>
    </source>
</evidence>
<keyword evidence="9" id="KW-1185">Reference proteome</keyword>
<evidence type="ECO:0000256" key="4">
    <source>
        <dbReference type="ARBA" id="ARBA00023125"/>
    </source>
</evidence>
<dbReference type="AlphaFoldDB" id="K6ZVG1"/>
<dbReference type="Gene3D" id="1.10.10.10">
    <property type="entry name" value="Winged helix-like DNA-binding domain superfamily/Winged helix DNA-binding domain"/>
    <property type="match status" value="1"/>
</dbReference>
<dbReference type="EMBL" id="BAEQ01000009">
    <property type="protein sequence ID" value="GAC27315.1"/>
    <property type="molecule type" value="Genomic_DNA"/>
</dbReference>
<dbReference type="InterPro" id="IPR007627">
    <property type="entry name" value="RNA_pol_sigma70_r2"/>
</dbReference>
<evidence type="ECO:0000313" key="8">
    <source>
        <dbReference type="EMBL" id="GAC27315.1"/>
    </source>
</evidence>
<dbReference type="CDD" id="cd06171">
    <property type="entry name" value="Sigma70_r4"/>
    <property type="match status" value="1"/>
</dbReference>
<dbReference type="InterPro" id="IPR013249">
    <property type="entry name" value="RNA_pol_sigma70_r4_t2"/>
</dbReference>
<evidence type="ECO:0000256" key="1">
    <source>
        <dbReference type="ARBA" id="ARBA00010641"/>
    </source>
</evidence>
<dbReference type="InterPro" id="IPR036388">
    <property type="entry name" value="WH-like_DNA-bd_sf"/>
</dbReference>
<feature type="domain" description="RNA polymerase sigma-70 region 2" evidence="6">
    <location>
        <begin position="30"/>
        <end position="96"/>
    </location>
</feature>
<gene>
    <name evidence="8" type="primary">rpoE</name>
    <name evidence="8" type="ORF">GPAL_0435</name>
</gene>
<keyword evidence="3" id="KW-0731">Sigma factor</keyword>
<protein>
    <submittedName>
        <fullName evidence="8">RNA polymerase sigma-70 factor, ECF subfamily</fullName>
    </submittedName>
</protein>
<dbReference type="InterPro" id="IPR013324">
    <property type="entry name" value="RNA_pol_sigma_r3/r4-like"/>
</dbReference>
<dbReference type="GO" id="GO:0006352">
    <property type="term" value="P:DNA-templated transcription initiation"/>
    <property type="evidence" value="ECO:0007669"/>
    <property type="project" value="InterPro"/>
</dbReference>
<dbReference type="Pfam" id="PF08281">
    <property type="entry name" value="Sigma70_r4_2"/>
    <property type="match status" value="1"/>
</dbReference>
<comment type="similarity">
    <text evidence="1">Belongs to the sigma-70 factor family. ECF subfamily.</text>
</comment>
<dbReference type="SUPFAM" id="SSF88946">
    <property type="entry name" value="Sigma2 domain of RNA polymerase sigma factors"/>
    <property type="match status" value="1"/>
</dbReference>
<dbReference type="GO" id="GO:0003677">
    <property type="term" value="F:DNA binding"/>
    <property type="evidence" value="ECO:0007669"/>
    <property type="project" value="UniProtKB-KW"/>
</dbReference>
<dbReference type="PANTHER" id="PTHR43133:SF8">
    <property type="entry name" value="RNA POLYMERASE SIGMA FACTOR HI_1459-RELATED"/>
    <property type="match status" value="1"/>
</dbReference>
<keyword evidence="2" id="KW-0805">Transcription regulation</keyword>
<keyword evidence="4" id="KW-0238">DNA-binding</keyword>
<evidence type="ECO:0000313" key="9">
    <source>
        <dbReference type="Proteomes" id="UP000006251"/>
    </source>
</evidence>
<dbReference type="Proteomes" id="UP000006251">
    <property type="component" value="Unassembled WGS sequence"/>
</dbReference>
<dbReference type="Gene3D" id="1.10.1740.10">
    <property type="match status" value="1"/>
</dbReference>
<evidence type="ECO:0000259" key="7">
    <source>
        <dbReference type="Pfam" id="PF08281"/>
    </source>
</evidence>
<organism evidence="8 9">
    <name type="scientific">Brumicola pallidula DSM 14239 = ACAM 615</name>
    <dbReference type="NCBI Taxonomy" id="1121922"/>
    <lineage>
        <taxon>Bacteria</taxon>
        <taxon>Pseudomonadati</taxon>
        <taxon>Pseudomonadota</taxon>
        <taxon>Gammaproteobacteria</taxon>
        <taxon>Alteromonadales</taxon>
        <taxon>Alteromonadaceae</taxon>
        <taxon>Brumicola</taxon>
    </lineage>
</organism>
<dbReference type="PANTHER" id="PTHR43133">
    <property type="entry name" value="RNA POLYMERASE ECF-TYPE SIGMA FACTO"/>
    <property type="match status" value="1"/>
</dbReference>
<dbReference type="Pfam" id="PF04542">
    <property type="entry name" value="Sigma70_r2"/>
    <property type="match status" value="1"/>
</dbReference>